<protein>
    <recommendedName>
        <fullName evidence="4">Lipoprotein</fullName>
    </recommendedName>
</protein>
<keyword evidence="1" id="KW-0732">Signal</keyword>
<name>A0A4R9LWC5_9LEPT</name>
<feature type="signal peptide" evidence="1">
    <location>
        <begin position="1"/>
        <end position="27"/>
    </location>
</feature>
<evidence type="ECO:0000313" key="3">
    <source>
        <dbReference type="Proteomes" id="UP000298058"/>
    </source>
</evidence>
<gene>
    <name evidence="2" type="ORF">EHS15_14410</name>
</gene>
<dbReference type="RefSeq" id="WP_135761257.1">
    <property type="nucleotide sequence ID" value="NZ_RQHW01000047.1"/>
</dbReference>
<evidence type="ECO:0008006" key="4">
    <source>
        <dbReference type="Google" id="ProtNLM"/>
    </source>
</evidence>
<sequence length="189" mass="22096">MRVSFYIPFILLSFHLCLISSCQVAPAELKIIKQRLCDNFDGKVECIEPKPEKGFVLLERTTGPQTEESWENFGNYLYFKARETPGFLLEFNRPFTPEERISISRNYSAYIRLHGVREKMEGFELGNQTIASFHYLGSLLKEVKRESGEIRKKVNLESEPPLFLEFDFILPEGTKGSLHREIQLRWKEL</sequence>
<dbReference type="AlphaFoldDB" id="A0A4R9LWC5"/>
<reference evidence="2" key="1">
    <citation type="journal article" date="2019" name="PLoS Negl. Trop. Dis.">
        <title>Revisiting the worldwide diversity of Leptospira species in the environment.</title>
        <authorList>
            <person name="Vincent A.T."/>
            <person name="Schiettekatte O."/>
            <person name="Bourhy P."/>
            <person name="Veyrier F.J."/>
            <person name="Picardeau M."/>
        </authorList>
    </citation>
    <scope>NUCLEOTIDE SEQUENCE [LARGE SCALE GENOMIC DNA]</scope>
    <source>
        <strain evidence="2">201300427</strain>
    </source>
</reference>
<dbReference type="OrthoDB" id="334462at2"/>
<dbReference type="EMBL" id="RQHW01000047">
    <property type="protein sequence ID" value="TGN18574.1"/>
    <property type="molecule type" value="Genomic_DNA"/>
</dbReference>
<proteinExistence type="predicted"/>
<dbReference type="Proteomes" id="UP000298058">
    <property type="component" value="Unassembled WGS sequence"/>
</dbReference>
<accession>A0A4R9LWC5</accession>
<organism evidence="2 3">
    <name type="scientific">Leptospira idonii</name>
    <dbReference type="NCBI Taxonomy" id="1193500"/>
    <lineage>
        <taxon>Bacteria</taxon>
        <taxon>Pseudomonadati</taxon>
        <taxon>Spirochaetota</taxon>
        <taxon>Spirochaetia</taxon>
        <taxon>Leptospirales</taxon>
        <taxon>Leptospiraceae</taxon>
        <taxon>Leptospira</taxon>
    </lineage>
</organism>
<keyword evidence="3" id="KW-1185">Reference proteome</keyword>
<dbReference type="PROSITE" id="PS51257">
    <property type="entry name" value="PROKAR_LIPOPROTEIN"/>
    <property type="match status" value="1"/>
</dbReference>
<comment type="caution">
    <text evidence="2">The sequence shown here is derived from an EMBL/GenBank/DDBJ whole genome shotgun (WGS) entry which is preliminary data.</text>
</comment>
<feature type="chain" id="PRO_5020428298" description="Lipoprotein" evidence="1">
    <location>
        <begin position="28"/>
        <end position="189"/>
    </location>
</feature>
<evidence type="ECO:0000313" key="2">
    <source>
        <dbReference type="EMBL" id="TGN18574.1"/>
    </source>
</evidence>
<evidence type="ECO:0000256" key="1">
    <source>
        <dbReference type="SAM" id="SignalP"/>
    </source>
</evidence>